<feature type="signal peptide" evidence="2">
    <location>
        <begin position="1"/>
        <end position="19"/>
    </location>
</feature>
<feature type="compositionally biased region" description="Polar residues" evidence="1">
    <location>
        <begin position="984"/>
        <end position="996"/>
    </location>
</feature>
<feature type="region of interest" description="Disordered" evidence="1">
    <location>
        <begin position="890"/>
        <end position="911"/>
    </location>
</feature>
<evidence type="ECO:0000313" key="4">
    <source>
        <dbReference type="EMBL" id="QSZ34513.1"/>
    </source>
</evidence>
<dbReference type="EMBL" id="CP063408">
    <property type="protein sequence ID" value="QSZ34513.1"/>
    <property type="molecule type" value="Genomic_DNA"/>
</dbReference>
<accession>A0A8A3PHK1</accession>
<feature type="region of interest" description="Disordered" evidence="1">
    <location>
        <begin position="973"/>
        <end position="1024"/>
    </location>
</feature>
<organism evidence="4 5">
    <name type="scientific">Monilinia vaccinii-corymbosi</name>
    <dbReference type="NCBI Taxonomy" id="61207"/>
    <lineage>
        <taxon>Eukaryota</taxon>
        <taxon>Fungi</taxon>
        <taxon>Dikarya</taxon>
        <taxon>Ascomycota</taxon>
        <taxon>Pezizomycotina</taxon>
        <taxon>Leotiomycetes</taxon>
        <taxon>Helotiales</taxon>
        <taxon>Sclerotiniaceae</taxon>
        <taxon>Monilinia</taxon>
    </lineage>
</organism>
<dbReference type="OrthoDB" id="3546820at2759"/>
<keyword evidence="5" id="KW-1185">Reference proteome</keyword>
<evidence type="ECO:0000256" key="2">
    <source>
        <dbReference type="SAM" id="SignalP"/>
    </source>
</evidence>
<sequence length="1024" mass="110539">MKFSAATVLAFSALSTAVAIPAPDPAAVAPASKYLKMAGSPPPGYVPKMAHYSVFHSPETGTLRTTGEFEQSLFEVKDVNSTAHPGQHDKRIAPLVASVIAVVGPEILTQITDHAVDLAIPIVSKIFNWNAVSHFEVSDIKKLSTNGKYQARAAFAKKTTEGMFYGNTEKWGFPASICYNKRFDMRNHDNHIAKREVTVRRFLFLSTTYMCMIIGRGNSFYTWNEGDNVNLSYHFDAKVCHVDKEDDIHCKPYPAKAAAGLRSIEYEEDLSAYPMGLLPGNGHRPPHGVKREREREHDQDQDQDQDHVYDVSPRSTNVKENTPTSQHAHKKKKKKNKQHQNQDAHQNGASKRKGRGEKSKQNSSPSQSRHEEDTLMMSGGLGEMSTELGEPILPPACNSQRNSKNSKTVHFQRFANTNGHAQSDEEKAGTETDTVQTNNGSARRFETSILPVRSSLAPPTSSPILPPSKLSQTPAVRPRSSYPSHAPSSIFPPLSPHRVNRMGLFREPPASFQTPILPPTSPFGKRRGSTGAVFNEPPPSFSTTESPLQVARPTSIAKSVEPKAKDDAWEFSSGKIRAMIGNPMEKDAQREENVAFSSNYIQSPMRHSQGINVAGVNFNTIHLKYRGTSILNEKFQGLQAAEYEGPHAIWTVPYFNVVFPLAQRASASLRSFVMINSVSRMIFSLLLACSSLLWTPAAETSTASDRAPVQGGWSPKPTAAPGQALRVLELLKRQTKGINTCGYFSGVESEPYTCAGAGYCAQNSYSAVGCCTGARNSCDIFTACVDYSLYSAVCFLAGSLTGCCNDASYQYCATYLWKSPQRSMVRCVDTPAFYLMSDHPVTDADSMTATPVVTVSRGMASAASSIQNGNAAQNVASASGNVIASAGARSSASSSSSSSANPFATTATQKKSSTPLGAIIGGVIGGVHPPQVSAILPNNPYQGLSPSSPLPNRASIAKPAYPAEGSTELANSVYQPLKDDAPVSPNTDTHTPSNHQAYGDPGYQYTELDATALNSSSAKGVELS</sequence>
<feature type="region of interest" description="Disordered" evidence="1">
    <location>
        <begin position="275"/>
        <end position="372"/>
    </location>
</feature>
<feature type="compositionally biased region" description="Polar residues" evidence="1">
    <location>
        <begin position="901"/>
        <end position="911"/>
    </location>
</feature>
<evidence type="ECO:0000256" key="1">
    <source>
        <dbReference type="SAM" id="MobiDB-lite"/>
    </source>
</evidence>
<name>A0A8A3PHK1_9HELO</name>
<dbReference type="PANTHER" id="PTHR40845">
    <property type="match status" value="1"/>
</dbReference>
<keyword evidence="2" id="KW-0732">Signal</keyword>
<feature type="compositionally biased region" description="Polar residues" evidence="1">
    <location>
        <begin position="431"/>
        <end position="441"/>
    </location>
</feature>
<proteinExistence type="predicted"/>
<feature type="region of interest" description="Disordered" evidence="1">
    <location>
        <begin position="509"/>
        <end position="564"/>
    </location>
</feature>
<feature type="compositionally biased region" description="Basic residues" evidence="1">
    <location>
        <begin position="327"/>
        <end position="338"/>
    </location>
</feature>
<dbReference type="PANTHER" id="PTHR40845:SF1">
    <property type="match status" value="1"/>
</dbReference>
<protein>
    <recommendedName>
        <fullName evidence="3">DUF7888 domain-containing protein</fullName>
    </recommendedName>
</protein>
<reference evidence="4" key="1">
    <citation type="submission" date="2020-10" db="EMBL/GenBank/DDBJ databases">
        <title>Genome Sequence of Monilinia vaccinii-corymbosi Sheds Light on Mummy Berry Disease Infection of Blueberry and Mating Type.</title>
        <authorList>
            <person name="Yow A.G."/>
            <person name="Zhang Y."/>
            <person name="Bansal K."/>
            <person name="Eacker S.M."/>
            <person name="Sullivan S."/>
            <person name="Liachko I."/>
            <person name="Cubeta M.A."/>
            <person name="Rollins J.A."/>
            <person name="Ashrafi H."/>
        </authorList>
    </citation>
    <scope>NUCLEOTIDE SEQUENCE</scope>
    <source>
        <strain evidence="4">RL-1</strain>
    </source>
</reference>
<feature type="region of interest" description="Disordered" evidence="1">
    <location>
        <begin position="417"/>
        <end position="495"/>
    </location>
</feature>
<evidence type="ECO:0000259" key="3">
    <source>
        <dbReference type="Pfam" id="PF25411"/>
    </source>
</evidence>
<gene>
    <name evidence="4" type="ORF">DSL72_006107</name>
</gene>
<dbReference type="AlphaFoldDB" id="A0A8A3PHK1"/>
<dbReference type="Pfam" id="PF25411">
    <property type="entry name" value="DUF7888"/>
    <property type="match status" value="1"/>
</dbReference>
<evidence type="ECO:0000313" key="5">
    <source>
        <dbReference type="Proteomes" id="UP000672032"/>
    </source>
</evidence>
<feature type="domain" description="DUF7888" evidence="3">
    <location>
        <begin position="108"/>
        <end position="251"/>
    </location>
</feature>
<dbReference type="Proteomes" id="UP000672032">
    <property type="component" value="Chromosome 4"/>
</dbReference>
<feature type="compositionally biased region" description="Basic and acidic residues" evidence="1">
    <location>
        <begin position="289"/>
        <end position="309"/>
    </location>
</feature>
<feature type="chain" id="PRO_5032316191" description="DUF7888 domain-containing protein" evidence="2">
    <location>
        <begin position="20"/>
        <end position="1024"/>
    </location>
</feature>
<feature type="compositionally biased region" description="Polar residues" evidence="1">
    <location>
        <begin position="313"/>
        <end position="325"/>
    </location>
</feature>
<feature type="compositionally biased region" description="Low complexity" evidence="1">
    <location>
        <begin position="890"/>
        <end position="900"/>
    </location>
</feature>
<feature type="region of interest" description="Disordered" evidence="1">
    <location>
        <begin position="938"/>
        <end position="957"/>
    </location>
</feature>
<dbReference type="InterPro" id="IPR057210">
    <property type="entry name" value="DUF7888"/>
</dbReference>